<dbReference type="Proteomes" id="UP000177354">
    <property type="component" value="Unassembled WGS sequence"/>
</dbReference>
<evidence type="ECO:0000313" key="2">
    <source>
        <dbReference type="EMBL" id="OGG07057.1"/>
    </source>
</evidence>
<keyword evidence="1" id="KW-1133">Transmembrane helix</keyword>
<sequence>MAVRKNKKAVIENPESLDTPVKNLKKEHQHKSCCCITGKDSEDLLKSADFNPLQYKPRKSYVTGLITGLLAGFLLFILVPKIYNKSPFAGLNLSSTFNNNLSPTPPQTADTDQITKEVLPEKHNLGVSFGSTVKKLVEVGAIDKQKFLALYESRGGLPDEISLLLDNKSDQDIIVTNDNSQIILNLLWPLGIANKTKTLSQGPMGTKSEYDAGSFASTGGWTLGKEDGGSLFNRFPILLLTEKQETLVTKISQKIYRPCCGNSTFFPDCNHGAAMLGFIELAVSQNMPEEEIYKNALVLNSYWFPQTYVELAMYFKSKNGQDWNKVDPQVVLGADYSSGQGYSAINKQLQTEGLLPKVEGGGGCGV</sequence>
<dbReference type="AlphaFoldDB" id="A0A1F5Z4F6"/>
<proteinExistence type="predicted"/>
<name>A0A1F5Z4F6_9BACT</name>
<keyword evidence="1" id="KW-0812">Transmembrane</keyword>
<accession>A0A1F5Z4F6</accession>
<dbReference type="EMBL" id="MFJF01000012">
    <property type="protein sequence ID" value="OGG07057.1"/>
    <property type="molecule type" value="Genomic_DNA"/>
</dbReference>
<organism evidence="2 3">
    <name type="scientific">Candidatus Gottesmanbacteria bacterium RIFCSPHIGHO2_01_FULL_40_15</name>
    <dbReference type="NCBI Taxonomy" id="1798376"/>
    <lineage>
        <taxon>Bacteria</taxon>
        <taxon>Candidatus Gottesmaniibacteriota</taxon>
    </lineage>
</organism>
<reference evidence="2 3" key="1">
    <citation type="journal article" date="2016" name="Nat. Commun.">
        <title>Thousands of microbial genomes shed light on interconnected biogeochemical processes in an aquifer system.</title>
        <authorList>
            <person name="Anantharaman K."/>
            <person name="Brown C.T."/>
            <person name="Hug L.A."/>
            <person name="Sharon I."/>
            <person name="Castelle C.J."/>
            <person name="Probst A.J."/>
            <person name="Thomas B.C."/>
            <person name="Singh A."/>
            <person name="Wilkins M.J."/>
            <person name="Karaoz U."/>
            <person name="Brodie E.L."/>
            <person name="Williams K.H."/>
            <person name="Hubbard S.S."/>
            <person name="Banfield J.F."/>
        </authorList>
    </citation>
    <scope>NUCLEOTIDE SEQUENCE [LARGE SCALE GENOMIC DNA]</scope>
</reference>
<keyword evidence="1" id="KW-0472">Membrane</keyword>
<comment type="caution">
    <text evidence="2">The sequence shown here is derived from an EMBL/GenBank/DDBJ whole genome shotgun (WGS) entry which is preliminary data.</text>
</comment>
<gene>
    <name evidence="2" type="ORF">A2777_04285</name>
</gene>
<feature type="transmembrane region" description="Helical" evidence="1">
    <location>
        <begin position="61"/>
        <end position="79"/>
    </location>
</feature>
<evidence type="ECO:0000313" key="3">
    <source>
        <dbReference type="Proteomes" id="UP000177354"/>
    </source>
</evidence>
<evidence type="ECO:0000256" key="1">
    <source>
        <dbReference type="SAM" id="Phobius"/>
    </source>
</evidence>
<protein>
    <submittedName>
        <fullName evidence="2">Uncharacterized protein</fullName>
    </submittedName>
</protein>